<sequence length="56" mass="6614">MAITIKNVKELQYYLKTRQIAVRGITSEPWDSLYVVNLRIAFKKGYEAKNYFQKKG</sequence>
<evidence type="ECO:0000313" key="1">
    <source>
        <dbReference type="EMBL" id="GAH07061.1"/>
    </source>
</evidence>
<reference evidence="1" key="1">
    <citation type="journal article" date="2014" name="Front. Microbiol.">
        <title>High frequency of phylogenetically diverse reductive dehalogenase-homologous genes in deep subseafloor sedimentary metagenomes.</title>
        <authorList>
            <person name="Kawai M."/>
            <person name="Futagami T."/>
            <person name="Toyoda A."/>
            <person name="Takaki Y."/>
            <person name="Nishi S."/>
            <person name="Hori S."/>
            <person name="Arai W."/>
            <person name="Tsubouchi T."/>
            <person name="Morono Y."/>
            <person name="Uchiyama I."/>
            <person name="Ito T."/>
            <person name="Fujiyama A."/>
            <person name="Inagaki F."/>
            <person name="Takami H."/>
        </authorList>
    </citation>
    <scope>NUCLEOTIDE SEQUENCE</scope>
    <source>
        <strain evidence="1">Expedition CK06-06</strain>
    </source>
</reference>
<proteinExistence type="predicted"/>
<dbReference type="AlphaFoldDB" id="X1CFJ0"/>
<gene>
    <name evidence="1" type="ORF">S01H4_57412</name>
</gene>
<accession>X1CFJ0</accession>
<comment type="caution">
    <text evidence="1">The sequence shown here is derived from an EMBL/GenBank/DDBJ whole genome shotgun (WGS) entry which is preliminary data.</text>
</comment>
<dbReference type="EMBL" id="BART01033394">
    <property type="protein sequence ID" value="GAH07061.1"/>
    <property type="molecule type" value="Genomic_DNA"/>
</dbReference>
<name>X1CFJ0_9ZZZZ</name>
<protein>
    <submittedName>
        <fullName evidence="1">Uncharacterized protein</fullName>
    </submittedName>
</protein>
<organism evidence="1">
    <name type="scientific">marine sediment metagenome</name>
    <dbReference type="NCBI Taxonomy" id="412755"/>
    <lineage>
        <taxon>unclassified sequences</taxon>
        <taxon>metagenomes</taxon>
        <taxon>ecological metagenomes</taxon>
    </lineage>
</organism>